<dbReference type="GO" id="GO:0003677">
    <property type="term" value="F:DNA binding"/>
    <property type="evidence" value="ECO:0007669"/>
    <property type="project" value="InterPro"/>
</dbReference>
<evidence type="ECO:0000256" key="5">
    <source>
        <dbReference type="PROSITE-ProRule" id="PRU00278"/>
    </source>
</evidence>
<evidence type="ECO:0000256" key="1">
    <source>
        <dbReference type="ARBA" id="ARBA00000971"/>
    </source>
</evidence>
<comment type="caution">
    <text evidence="9">The sequence shown here is derived from an EMBL/GenBank/DDBJ whole genome shotgun (WGS) entry which is preliminary data.</text>
</comment>
<dbReference type="Pfam" id="PF00639">
    <property type="entry name" value="Rotamase"/>
    <property type="match status" value="1"/>
</dbReference>
<dbReference type="PROSITE" id="PS50198">
    <property type="entry name" value="PPIC_PPIASE_2"/>
    <property type="match status" value="1"/>
</dbReference>
<dbReference type="Proteomes" id="UP001383192">
    <property type="component" value="Unassembled WGS sequence"/>
</dbReference>
<comment type="catalytic activity">
    <reaction evidence="1 6">
        <text>[protein]-peptidylproline (omega=180) = [protein]-peptidylproline (omega=0)</text>
        <dbReference type="Rhea" id="RHEA:16237"/>
        <dbReference type="Rhea" id="RHEA-COMP:10747"/>
        <dbReference type="Rhea" id="RHEA-COMP:10748"/>
        <dbReference type="ChEBI" id="CHEBI:83833"/>
        <dbReference type="ChEBI" id="CHEBI:83834"/>
        <dbReference type="EC" id="5.2.1.8"/>
    </reaction>
</comment>
<feature type="domain" description="PpiC" evidence="8">
    <location>
        <begin position="42"/>
        <end position="153"/>
    </location>
</feature>
<reference evidence="9 10" key="1">
    <citation type="submission" date="2024-01" db="EMBL/GenBank/DDBJ databases">
        <title>A draft genome for a cacao thread blight-causing isolate of Paramarasmius palmivorus.</title>
        <authorList>
            <person name="Baruah I.K."/>
            <person name="Bukari Y."/>
            <person name="Amoako-Attah I."/>
            <person name="Meinhardt L.W."/>
            <person name="Bailey B.A."/>
            <person name="Cohen S.P."/>
        </authorList>
    </citation>
    <scope>NUCLEOTIDE SEQUENCE [LARGE SCALE GENOMIC DNA]</scope>
    <source>
        <strain evidence="9 10">GH-12</strain>
    </source>
</reference>
<dbReference type="InterPro" id="IPR000297">
    <property type="entry name" value="PPIase_PpiC"/>
</dbReference>
<feature type="compositionally biased region" description="Basic and acidic residues" evidence="7">
    <location>
        <begin position="1"/>
        <end position="22"/>
    </location>
</feature>
<dbReference type="SUPFAM" id="SSF54534">
    <property type="entry name" value="FKBP-like"/>
    <property type="match status" value="1"/>
</dbReference>
<keyword evidence="10" id="KW-1185">Reference proteome</keyword>
<proteinExistence type="inferred from homology"/>
<feature type="region of interest" description="Disordered" evidence="7">
    <location>
        <begin position="1"/>
        <end position="40"/>
    </location>
</feature>
<keyword evidence="4 5" id="KW-0413">Isomerase</keyword>
<evidence type="ECO:0000256" key="7">
    <source>
        <dbReference type="SAM" id="MobiDB-lite"/>
    </source>
</evidence>
<dbReference type="EC" id="5.2.1.8" evidence="6"/>
<keyword evidence="3 5" id="KW-0697">Rotamase</keyword>
<sequence length="155" mass="16414">MAKKAAATDKKGGGKKSDDKKGKSGGNEEGESGSKGKGLKAATAVNVRHILCEKHSKATEALQKLQEGQSFNKVAQEYSEDKAKGQIVSIATKFSLTQKTTLAGGSLGWMTRGSMVGPFQDAAFALTPSTVDKPILSPLVKTNFGYHIIMVEGRR</sequence>
<dbReference type="EMBL" id="JAYKXP010000020">
    <property type="protein sequence ID" value="KAK7047357.1"/>
    <property type="molecule type" value="Genomic_DNA"/>
</dbReference>
<evidence type="ECO:0000259" key="8">
    <source>
        <dbReference type="PROSITE" id="PS50198"/>
    </source>
</evidence>
<dbReference type="AlphaFoldDB" id="A0AAW0D8G9"/>
<evidence type="ECO:0000313" key="10">
    <source>
        <dbReference type="Proteomes" id="UP001383192"/>
    </source>
</evidence>
<dbReference type="InterPro" id="IPR046357">
    <property type="entry name" value="PPIase_dom_sf"/>
</dbReference>
<organism evidence="9 10">
    <name type="scientific">Paramarasmius palmivorus</name>
    <dbReference type="NCBI Taxonomy" id="297713"/>
    <lineage>
        <taxon>Eukaryota</taxon>
        <taxon>Fungi</taxon>
        <taxon>Dikarya</taxon>
        <taxon>Basidiomycota</taxon>
        <taxon>Agaricomycotina</taxon>
        <taxon>Agaricomycetes</taxon>
        <taxon>Agaricomycetidae</taxon>
        <taxon>Agaricales</taxon>
        <taxon>Marasmiineae</taxon>
        <taxon>Marasmiaceae</taxon>
        <taxon>Paramarasmius</taxon>
    </lineage>
</organism>
<comment type="similarity">
    <text evidence="2">Belongs to the PpiC/parvulin rotamase family. PIN4 subfamily.</text>
</comment>
<accession>A0AAW0D8G9</accession>
<name>A0AAW0D8G9_9AGAR</name>
<dbReference type="GO" id="GO:0006364">
    <property type="term" value="P:rRNA processing"/>
    <property type="evidence" value="ECO:0007669"/>
    <property type="project" value="InterPro"/>
</dbReference>
<dbReference type="InterPro" id="IPR043323">
    <property type="entry name" value="PIN4"/>
</dbReference>
<evidence type="ECO:0000256" key="2">
    <source>
        <dbReference type="ARBA" id="ARBA00010242"/>
    </source>
</evidence>
<gene>
    <name evidence="9" type="ORF">VNI00_006588</name>
</gene>
<evidence type="ECO:0000313" key="9">
    <source>
        <dbReference type="EMBL" id="KAK7047357.1"/>
    </source>
</evidence>
<protein>
    <recommendedName>
        <fullName evidence="6">Peptidyl-prolyl cis-trans isomerase</fullName>
        <ecNumber evidence="6">5.2.1.8</ecNumber>
    </recommendedName>
</protein>
<evidence type="ECO:0000256" key="6">
    <source>
        <dbReference type="RuleBase" id="RU363014"/>
    </source>
</evidence>
<evidence type="ECO:0000256" key="4">
    <source>
        <dbReference type="ARBA" id="ARBA00023235"/>
    </source>
</evidence>
<dbReference type="Gene3D" id="3.10.50.40">
    <property type="match status" value="1"/>
</dbReference>
<dbReference type="PANTHER" id="PTHR45995">
    <property type="match status" value="1"/>
</dbReference>
<dbReference type="GO" id="GO:0003755">
    <property type="term" value="F:peptidyl-prolyl cis-trans isomerase activity"/>
    <property type="evidence" value="ECO:0007669"/>
    <property type="project" value="UniProtKB-UniRule"/>
</dbReference>
<evidence type="ECO:0000256" key="3">
    <source>
        <dbReference type="ARBA" id="ARBA00023110"/>
    </source>
</evidence>